<feature type="compositionally biased region" description="Low complexity" evidence="1">
    <location>
        <begin position="13"/>
        <end position="29"/>
    </location>
</feature>
<organism evidence="3 4">
    <name type="scientific">Aspergillus terreus</name>
    <dbReference type="NCBI Taxonomy" id="33178"/>
    <lineage>
        <taxon>Eukaryota</taxon>
        <taxon>Fungi</taxon>
        <taxon>Dikarya</taxon>
        <taxon>Ascomycota</taxon>
        <taxon>Pezizomycotina</taxon>
        <taxon>Eurotiomycetes</taxon>
        <taxon>Eurotiomycetidae</taxon>
        <taxon>Eurotiales</taxon>
        <taxon>Aspergillaceae</taxon>
        <taxon>Aspergillus</taxon>
        <taxon>Aspergillus subgen. Circumdati</taxon>
    </lineage>
</organism>
<reference evidence="3 4" key="1">
    <citation type="submission" date="2020-01" db="EMBL/GenBank/DDBJ databases">
        <title>Aspergillus terreus IFO 6365 whole genome shotgun sequence.</title>
        <authorList>
            <person name="Kanamasa S."/>
            <person name="Takahashi H."/>
        </authorList>
    </citation>
    <scope>NUCLEOTIDE SEQUENCE [LARGE SCALE GENOMIC DNA]</scope>
    <source>
        <strain evidence="3 4">IFO 6365</strain>
    </source>
</reference>
<dbReference type="VEuPathDB" id="FungiDB:ATEG_03341"/>
<proteinExistence type="predicted"/>
<accession>A0A5M3YXE6</accession>
<feature type="transmembrane region" description="Helical" evidence="2">
    <location>
        <begin position="106"/>
        <end position="125"/>
    </location>
</feature>
<dbReference type="EMBL" id="BLJY01000006">
    <property type="protein sequence ID" value="GFF17224.1"/>
    <property type="molecule type" value="Genomic_DNA"/>
</dbReference>
<evidence type="ECO:0000256" key="1">
    <source>
        <dbReference type="SAM" id="MobiDB-lite"/>
    </source>
</evidence>
<feature type="compositionally biased region" description="Basic and acidic residues" evidence="1">
    <location>
        <begin position="1347"/>
        <end position="1361"/>
    </location>
</feature>
<dbReference type="Proteomes" id="UP000452235">
    <property type="component" value="Unassembled WGS sequence"/>
</dbReference>
<feature type="transmembrane region" description="Helical" evidence="2">
    <location>
        <begin position="722"/>
        <end position="742"/>
    </location>
</feature>
<comment type="caution">
    <text evidence="3">The sequence shown here is derived from an EMBL/GenBank/DDBJ whole genome shotgun (WGS) entry which is preliminary data.</text>
</comment>
<evidence type="ECO:0000313" key="3">
    <source>
        <dbReference type="EMBL" id="GFF17224.1"/>
    </source>
</evidence>
<keyword evidence="2" id="KW-1133">Transmembrane helix</keyword>
<name>A0A5M3YXE6_ASPTE</name>
<dbReference type="Pfam" id="PF11915">
    <property type="entry name" value="DUF3433"/>
    <property type="match status" value="2"/>
</dbReference>
<keyword evidence="4" id="KW-1185">Reference proteome</keyword>
<feature type="transmembrane region" description="Helical" evidence="2">
    <location>
        <begin position="782"/>
        <end position="804"/>
    </location>
</feature>
<protein>
    <submittedName>
        <fullName evidence="3">Uncharacterized protein</fullName>
    </submittedName>
</protein>
<evidence type="ECO:0000313" key="4">
    <source>
        <dbReference type="Proteomes" id="UP000452235"/>
    </source>
</evidence>
<feature type="transmembrane region" description="Helical" evidence="2">
    <location>
        <begin position="64"/>
        <end position="86"/>
    </location>
</feature>
<dbReference type="PANTHER" id="PTHR37544">
    <property type="entry name" value="SPRAY-RELATED"/>
    <property type="match status" value="1"/>
</dbReference>
<gene>
    <name evidence="3" type="ORF">ATEIFO6365_0006057200</name>
</gene>
<dbReference type="InterPro" id="IPR021840">
    <property type="entry name" value="DUF3433"/>
</dbReference>
<feature type="transmembrane region" description="Helical" evidence="2">
    <location>
        <begin position="538"/>
        <end position="561"/>
    </location>
</feature>
<dbReference type="OrthoDB" id="5332281at2759"/>
<sequence>MAIWDVDGARPTSQIQQSSPLSLQSPASSEYERDKNNNKHVRTRWKRVYGEIEPKFKEWTPPMLRAPTLVLLAIFCFGMIAALEAFDYVTRTHVLSPQDENAFNLARYMPTLGVIAIGYVFKGIVADLKKMTPWSNMTGKWTTGKDSVLLDYVNDLEIVSVFAALRRKHWVMSTGLMVAFICGALVPFANSLTYIDLFASRDVSATFLQTSSFNFDQHPLAMPDGSLNIPWNYTGALPYARVYSEQQGNNPPALWTTGPYAFDQFTFQNESTLPNATLTADVNSISASLDCHQLRYDMTGEDYKIFVANPDDLKKAECPGPVEMVFGTRAMPGSAWLNVTQCSDNDVRLAASFLSGEGVVPDILNYSDKLVVTGLLCSPRFISQQISLSVNATTNEITAFSPTSEPQNLDIKTSTEALVVYLLNPLDTTTQSRFGQGTRGGPFDATAKPMANIGNISAAAANLLGSADGVLLDVFMSQILDPASADDTNNLDQLQAKVTDLASRIWAELISFLARTETPRPLSGTVTITEPRVLLREFALRAFEALLAVIGIFTVAFMVALRPRTVLNQDPGPLGAAAAILSTSDKRTETQMAKEAITSERSMHETLQHAQFRLRKNEDGGYGVTMIPIQEQDDVELVALDSRKLGQVEYLAASSGQDIESASKESSVSKGWRPIPLRLPSKIALPLAIVAVMIALAIMLWQSNELNGICRDTQASSTALTLVTSALLVLLGYCCAGVDAAAQSLAPFNVMRKRPNQHSLFTDDLSFFGRFAALGSRRVTTALLASAAYLVIIPALKLVAAGLYSPVPTLATERVDITVDTSLVTNLEKTFDNPYPTDSVKTACQFTEWESIPQFDLPSRSGIIGNLVLSNMTTILDRPENSVLSGGSVEARVPAIAIDIQCETISSDNFNISIKRSDAITTPHPKNYTFGWYCATDECRHVYNTTYQMTYLQTYDYYPSIPYYVGGTGMTGADPFYGLSQMTVDVPYWIFLVDYSSLGGSLSSFHNMTPISNETITWGKSDTFNVSLPRTIGTYCTNNLSVVHVNATFTRPTQVEIGGGMERLPWRPMSVDTSSIVYERPYPKLKPYYFAPPFLQANQYIQDNDNLDGKLVGDSLWPSRGSSKNMFELLASDAQNRVGNLSHLLEPDGLADSARHVYTQYAAQLLTELRSATANATLPTGNQTVAATLTYPQPRIRQDAHATYVIEALLAAVICSILLIFQQFPSKGIIPKPPGSIAARFSLLANSNLVEQMRQAQVTDLREVRKWGEPAALGWWQTRLPADSGDNASPWRWGIDVGRDVVLRSWEKPPPGSSAPSAPQIPLLHLPQEDILPLTASSRRSSVGSLDDVHERRGHPGEGDV</sequence>
<feature type="region of interest" description="Disordered" evidence="1">
    <location>
        <begin position="1"/>
        <end position="38"/>
    </location>
</feature>
<feature type="transmembrane region" description="Helical" evidence="2">
    <location>
        <begin position="170"/>
        <end position="189"/>
    </location>
</feature>
<evidence type="ECO:0000256" key="2">
    <source>
        <dbReference type="SAM" id="Phobius"/>
    </source>
</evidence>
<feature type="transmembrane region" description="Helical" evidence="2">
    <location>
        <begin position="683"/>
        <end position="702"/>
    </location>
</feature>
<feature type="region of interest" description="Disordered" evidence="1">
    <location>
        <begin position="1336"/>
        <end position="1361"/>
    </location>
</feature>
<keyword evidence="2" id="KW-0812">Transmembrane</keyword>
<dbReference type="PANTHER" id="PTHR37544:SF1">
    <property type="entry name" value="PHOSPHORIBOSYLAMINOIMIDAZOLE-SUCCINOCARBOXAMIDE SYNTHASE"/>
    <property type="match status" value="1"/>
</dbReference>
<keyword evidence="2" id="KW-0472">Membrane</keyword>